<dbReference type="PANTHER" id="PTHR18964">
    <property type="entry name" value="ROK (REPRESSOR, ORF, KINASE) FAMILY"/>
    <property type="match status" value="1"/>
</dbReference>
<dbReference type="SUPFAM" id="SSF53067">
    <property type="entry name" value="Actin-like ATPase domain"/>
    <property type="match status" value="1"/>
</dbReference>
<dbReference type="RefSeq" id="WP_149470784.1">
    <property type="nucleotide sequence ID" value="NZ_QOKW01000019.1"/>
</dbReference>
<dbReference type="InterPro" id="IPR043129">
    <property type="entry name" value="ATPase_NBD"/>
</dbReference>
<gene>
    <name evidence="1" type="ORF">DS843_20925</name>
</gene>
<dbReference type="Proteomes" id="UP000480854">
    <property type="component" value="Unassembled WGS sequence"/>
</dbReference>
<evidence type="ECO:0000313" key="2">
    <source>
        <dbReference type="Proteomes" id="UP000480854"/>
    </source>
</evidence>
<dbReference type="OrthoDB" id="9810372at2"/>
<accession>A0A9W7KS19</accession>
<comment type="caution">
    <text evidence="1">The sequence shown here is derived from an EMBL/GenBank/DDBJ whole genome shotgun (WGS) entry which is preliminary data.</text>
</comment>
<sequence>MNRINGTPSAIRIGIDLGGTKIEGIALGPGGEERARFRVPTPRGDYGGTLRTIAALVARLEEETGAVGATVGVGIPGAISPATGLVKNANSTWLIGKPFDRDLADALKRPVRIENDANCLAVSEAADGAGAGCGVVFAAILGTGCGAGIVVDGRPLGGRNAIGGEWGHNPLPWPTDEERPGPACYCGKAGCLETFVSGPAVAADHRRATGEDRTAEAIAALAESGDAAARATLDRLVDRLGRGLAGVVNILDPDVIVLGGGLSNLEFLYTALPPAIARWSFSDSLDTPIRRAVHGDSSGVRGAAWLWRPEEAISARTCIPG</sequence>
<dbReference type="PROSITE" id="PS01125">
    <property type="entry name" value="ROK"/>
    <property type="match status" value="1"/>
</dbReference>
<name>A0A9W7KS19_9PROT</name>
<organism evidence="1 2">
    <name type="scientific">Roseomonas genomospecies 6</name>
    <dbReference type="NCBI Taxonomy" id="214106"/>
    <lineage>
        <taxon>Bacteria</taxon>
        <taxon>Pseudomonadati</taxon>
        <taxon>Pseudomonadota</taxon>
        <taxon>Alphaproteobacteria</taxon>
        <taxon>Acetobacterales</taxon>
        <taxon>Roseomonadaceae</taxon>
        <taxon>Roseomonas</taxon>
    </lineage>
</organism>
<dbReference type="InterPro" id="IPR000600">
    <property type="entry name" value="ROK"/>
</dbReference>
<dbReference type="CDD" id="cd24066">
    <property type="entry name" value="ASKHA_NBD_ROK_EcFRK-like"/>
    <property type="match status" value="1"/>
</dbReference>
<dbReference type="Gene3D" id="3.30.420.40">
    <property type="match status" value="2"/>
</dbReference>
<dbReference type="InterPro" id="IPR049874">
    <property type="entry name" value="ROK_cs"/>
</dbReference>
<dbReference type="AlphaFoldDB" id="A0A9W7KS19"/>
<keyword evidence="2" id="KW-1185">Reference proteome</keyword>
<dbReference type="PANTHER" id="PTHR18964:SF174">
    <property type="entry name" value="D-ALLOSE KINASE-RELATED"/>
    <property type="match status" value="1"/>
</dbReference>
<reference evidence="1 2" key="1">
    <citation type="submission" date="2018-07" db="EMBL/GenBank/DDBJ databases">
        <title>Genome sequence of Azospirillum sp. ATCC 49961.</title>
        <authorList>
            <person name="Sant'Anna F.H."/>
            <person name="Baldani J.I."/>
            <person name="Zilli J.E."/>
            <person name="Reis V.M."/>
            <person name="Hartmann A."/>
            <person name="Cruz L."/>
            <person name="de Souza E.M."/>
            <person name="de Oliveira Pedrosa F."/>
            <person name="Passaglia L.M.P."/>
        </authorList>
    </citation>
    <scope>NUCLEOTIDE SEQUENCE [LARGE SCALE GENOMIC DNA]</scope>
    <source>
        <strain evidence="1 2">ATCC 49961</strain>
    </source>
</reference>
<dbReference type="GO" id="GO:0004396">
    <property type="term" value="F:hexokinase activity"/>
    <property type="evidence" value="ECO:0007669"/>
    <property type="project" value="TreeGrafter"/>
</dbReference>
<dbReference type="Pfam" id="PF00480">
    <property type="entry name" value="ROK"/>
    <property type="match status" value="1"/>
</dbReference>
<evidence type="ECO:0000313" key="1">
    <source>
        <dbReference type="EMBL" id="KAA0678052.1"/>
    </source>
</evidence>
<protein>
    <submittedName>
        <fullName evidence="1">ROK family protein</fullName>
    </submittedName>
</protein>
<dbReference type="EMBL" id="QOKW01000019">
    <property type="protein sequence ID" value="KAA0678052.1"/>
    <property type="molecule type" value="Genomic_DNA"/>
</dbReference>
<proteinExistence type="predicted"/>